<dbReference type="EMBL" id="PJMU01000002">
    <property type="protein sequence ID" value="PKV66463.1"/>
    <property type="molecule type" value="Genomic_DNA"/>
</dbReference>
<dbReference type="Proteomes" id="UP000233782">
    <property type="component" value="Unassembled WGS sequence"/>
</dbReference>
<gene>
    <name evidence="2" type="ORF">BD749_1591</name>
</gene>
<dbReference type="AlphaFoldDB" id="A0A2N3UAS0"/>
<dbReference type="InterPro" id="IPR011051">
    <property type="entry name" value="RmlC_Cupin_sf"/>
</dbReference>
<evidence type="ECO:0000313" key="2">
    <source>
        <dbReference type="EMBL" id="PKV66463.1"/>
    </source>
</evidence>
<accession>A0A2N3UAS0</accession>
<feature type="domain" description="Sugar 3,4-ketoisomerase QdtA cupin" evidence="1">
    <location>
        <begin position="60"/>
        <end position="183"/>
    </location>
</feature>
<dbReference type="Gene3D" id="2.60.120.10">
    <property type="entry name" value="Jelly Rolls"/>
    <property type="match status" value="1"/>
</dbReference>
<keyword evidence="3" id="KW-1185">Reference proteome</keyword>
<comment type="caution">
    <text evidence="2">The sequence shown here is derived from an EMBL/GenBank/DDBJ whole genome shotgun (WGS) entry which is preliminary data.</text>
</comment>
<evidence type="ECO:0000259" key="1">
    <source>
        <dbReference type="Pfam" id="PF05523"/>
    </source>
</evidence>
<reference evidence="2 3" key="1">
    <citation type="submission" date="2017-12" db="EMBL/GenBank/DDBJ databases">
        <title>Genomic Encyclopedia of Type Strains, Phase III (KMG-III): the genomes of soil and plant-associated and newly described type strains.</title>
        <authorList>
            <person name="Whitman W."/>
        </authorList>
    </citation>
    <scope>NUCLEOTIDE SEQUENCE [LARGE SCALE GENOMIC DNA]</scope>
    <source>
        <strain evidence="2 3">LP43</strain>
    </source>
</reference>
<name>A0A2N3UAS0_9BACT</name>
<proteinExistence type="predicted"/>
<sequence>MAQVQGWRQHSQHRPGCCLAKVTQAWASAKQAPFIGTLTEIVLICGCTKFYLLSATPYLIRFTETGSPAIGFIASTQLAQNIPFAIKRVFWTYGTPAGVLRGQHANKATEEVLVAVTGSIRVETDNGKSKQTFELNDPSEGLYLPAMCWTDLHFASGTVAVCLTSTDFEESDYIRDYATFQRMAAHLAL</sequence>
<dbReference type="SUPFAM" id="SSF51182">
    <property type="entry name" value="RmlC-like cupins"/>
    <property type="match status" value="1"/>
</dbReference>
<dbReference type="CDD" id="cd20292">
    <property type="entry name" value="cupin_QdtA-like"/>
    <property type="match status" value="1"/>
</dbReference>
<evidence type="ECO:0000313" key="3">
    <source>
        <dbReference type="Proteomes" id="UP000233782"/>
    </source>
</evidence>
<dbReference type="InterPro" id="IPR014710">
    <property type="entry name" value="RmlC-like_jellyroll"/>
</dbReference>
<protein>
    <submittedName>
        <fullName evidence="2">WxcM-like protein</fullName>
    </submittedName>
</protein>
<dbReference type="InterPro" id="IPR008894">
    <property type="entry name" value="QdtA_cupin_dom"/>
</dbReference>
<organism evidence="2 3">
    <name type="scientific">Pontibacter ramchanderi</name>
    <dbReference type="NCBI Taxonomy" id="1179743"/>
    <lineage>
        <taxon>Bacteria</taxon>
        <taxon>Pseudomonadati</taxon>
        <taxon>Bacteroidota</taxon>
        <taxon>Cytophagia</taxon>
        <taxon>Cytophagales</taxon>
        <taxon>Hymenobacteraceae</taxon>
        <taxon>Pontibacter</taxon>
    </lineage>
</organism>
<dbReference type="Pfam" id="PF05523">
    <property type="entry name" value="FdtA"/>
    <property type="match status" value="1"/>
</dbReference>